<comment type="caution">
    <text evidence="1">The sequence shown here is derived from an EMBL/GenBank/DDBJ whole genome shotgun (WGS) entry which is preliminary data.</text>
</comment>
<dbReference type="Proteomes" id="UP001497382">
    <property type="component" value="Unassembled WGS sequence"/>
</dbReference>
<name>A0AAV2A171_9ARAC</name>
<accession>A0AAV2A171</accession>
<gene>
    <name evidence="1" type="ORF">LARSCL_LOCUS9352</name>
</gene>
<feature type="non-terminal residue" evidence="1">
    <location>
        <position position="1"/>
    </location>
</feature>
<evidence type="ECO:0000313" key="1">
    <source>
        <dbReference type="EMBL" id="CAL1277685.1"/>
    </source>
</evidence>
<evidence type="ECO:0000313" key="2">
    <source>
        <dbReference type="Proteomes" id="UP001497382"/>
    </source>
</evidence>
<dbReference type="AlphaFoldDB" id="A0AAV2A171"/>
<organism evidence="1 2">
    <name type="scientific">Larinioides sclopetarius</name>
    <dbReference type="NCBI Taxonomy" id="280406"/>
    <lineage>
        <taxon>Eukaryota</taxon>
        <taxon>Metazoa</taxon>
        <taxon>Ecdysozoa</taxon>
        <taxon>Arthropoda</taxon>
        <taxon>Chelicerata</taxon>
        <taxon>Arachnida</taxon>
        <taxon>Araneae</taxon>
        <taxon>Araneomorphae</taxon>
        <taxon>Entelegynae</taxon>
        <taxon>Araneoidea</taxon>
        <taxon>Araneidae</taxon>
        <taxon>Larinioides</taxon>
    </lineage>
</organism>
<proteinExistence type="predicted"/>
<protein>
    <submittedName>
        <fullName evidence="1">Uncharacterized protein</fullName>
    </submittedName>
</protein>
<dbReference type="EMBL" id="CAXIEN010000104">
    <property type="protein sequence ID" value="CAL1277685.1"/>
    <property type="molecule type" value="Genomic_DNA"/>
</dbReference>
<sequence>EPGTIGFAVQYANHYTKGVSPCTEVDTGLYSFDG</sequence>
<reference evidence="1 2" key="1">
    <citation type="submission" date="2024-04" db="EMBL/GenBank/DDBJ databases">
        <authorList>
            <person name="Rising A."/>
            <person name="Reimegard J."/>
            <person name="Sonavane S."/>
            <person name="Akerstrom W."/>
            <person name="Nylinder S."/>
            <person name="Hedman E."/>
            <person name="Kallberg Y."/>
        </authorList>
    </citation>
    <scope>NUCLEOTIDE SEQUENCE [LARGE SCALE GENOMIC DNA]</scope>
</reference>
<keyword evidence="2" id="KW-1185">Reference proteome</keyword>